<evidence type="ECO:0000313" key="8">
    <source>
        <dbReference type="Proteomes" id="UP000092462"/>
    </source>
</evidence>
<evidence type="ECO:0000313" key="7">
    <source>
        <dbReference type="EnsemblMetazoa" id="PPAI010497-PA"/>
    </source>
</evidence>
<evidence type="ECO:0000256" key="6">
    <source>
        <dbReference type="ARBA" id="ARBA00023136"/>
    </source>
</evidence>
<dbReference type="InterPro" id="IPR050352">
    <property type="entry name" value="ABCG_transporters"/>
</dbReference>
<dbReference type="EMBL" id="AJVK01001586">
    <property type="status" value="NOT_ANNOTATED_CDS"/>
    <property type="molecule type" value="Genomic_DNA"/>
</dbReference>
<evidence type="ECO:0000256" key="4">
    <source>
        <dbReference type="ARBA" id="ARBA00022692"/>
    </source>
</evidence>
<sequence length="165" mass="17852">MGPSGAGKSSLLNAISGFRSDGVKGAIKVNRKESCYITQDDLHQPLLTVEEIMNVACELKIKNPVNKRSLIDDILNSLNLSAKRANTAKQLSGGEKRRLSIALELVANPSVLFLDEPTSGLDEVTAAQCVRLLRDLTKQGRTIVCTIHQPSGAVLRLFDQVSQVV</sequence>
<keyword evidence="3" id="KW-0813">Transport</keyword>
<dbReference type="Proteomes" id="UP000092462">
    <property type="component" value="Unassembled WGS sequence"/>
</dbReference>
<comment type="similarity">
    <text evidence="2">Belongs to the ABC transporter superfamily. ABCG family. Eye pigment precursor importer (TC 3.A.1.204) subfamily.</text>
</comment>
<dbReference type="GO" id="GO:0016887">
    <property type="term" value="F:ATP hydrolysis activity"/>
    <property type="evidence" value="ECO:0007669"/>
    <property type="project" value="InterPro"/>
</dbReference>
<evidence type="ECO:0000256" key="2">
    <source>
        <dbReference type="ARBA" id="ARBA00005814"/>
    </source>
</evidence>
<dbReference type="VEuPathDB" id="VectorBase:PPAPM1_006988"/>
<comment type="subcellular location">
    <subcellularLocation>
        <location evidence="1">Membrane</location>
        <topology evidence="1">Multi-pass membrane protein</topology>
    </subcellularLocation>
</comment>
<proteinExistence type="inferred from homology"/>
<dbReference type="VEuPathDB" id="VectorBase:PPAI010497"/>
<organism evidence="7 8">
    <name type="scientific">Phlebotomus papatasi</name>
    <name type="common">Sandfly</name>
    <dbReference type="NCBI Taxonomy" id="29031"/>
    <lineage>
        <taxon>Eukaryota</taxon>
        <taxon>Metazoa</taxon>
        <taxon>Ecdysozoa</taxon>
        <taxon>Arthropoda</taxon>
        <taxon>Hexapoda</taxon>
        <taxon>Insecta</taxon>
        <taxon>Pterygota</taxon>
        <taxon>Neoptera</taxon>
        <taxon>Endopterygota</taxon>
        <taxon>Diptera</taxon>
        <taxon>Nematocera</taxon>
        <taxon>Psychodoidea</taxon>
        <taxon>Psychodidae</taxon>
        <taxon>Phlebotomus</taxon>
        <taxon>Phlebotomus</taxon>
    </lineage>
</organism>
<dbReference type="GO" id="GO:0005886">
    <property type="term" value="C:plasma membrane"/>
    <property type="evidence" value="ECO:0007669"/>
    <property type="project" value="TreeGrafter"/>
</dbReference>
<dbReference type="Gene3D" id="3.40.50.300">
    <property type="entry name" value="P-loop containing nucleotide triphosphate hydrolases"/>
    <property type="match status" value="1"/>
</dbReference>
<dbReference type="Pfam" id="PF00005">
    <property type="entry name" value="ABC_tran"/>
    <property type="match status" value="1"/>
</dbReference>
<protein>
    <submittedName>
        <fullName evidence="7">Uncharacterized protein</fullName>
    </submittedName>
</protein>
<dbReference type="AlphaFoldDB" id="A0A1B0DPR0"/>
<evidence type="ECO:0000256" key="1">
    <source>
        <dbReference type="ARBA" id="ARBA00004141"/>
    </source>
</evidence>
<name>A0A1B0DPR0_PHLPP</name>
<dbReference type="PANTHER" id="PTHR48041:SF105">
    <property type="entry name" value="FI02074P"/>
    <property type="match status" value="1"/>
</dbReference>
<evidence type="ECO:0000256" key="3">
    <source>
        <dbReference type="ARBA" id="ARBA00022448"/>
    </source>
</evidence>
<dbReference type="EnsemblMetazoa" id="PPAI010497-RA">
    <property type="protein sequence ID" value="PPAI010497-PA"/>
    <property type="gene ID" value="PPAI010497"/>
</dbReference>
<keyword evidence="6" id="KW-0472">Membrane</keyword>
<evidence type="ECO:0000256" key="5">
    <source>
        <dbReference type="ARBA" id="ARBA00022989"/>
    </source>
</evidence>
<dbReference type="InterPro" id="IPR003439">
    <property type="entry name" value="ABC_transporter-like_ATP-bd"/>
</dbReference>
<accession>A0A1B0DPR0</accession>
<dbReference type="PANTHER" id="PTHR48041">
    <property type="entry name" value="ABC TRANSPORTER G FAMILY MEMBER 28"/>
    <property type="match status" value="1"/>
</dbReference>
<dbReference type="GO" id="GO:0005524">
    <property type="term" value="F:ATP binding"/>
    <property type="evidence" value="ECO:0007669"/>
    <property type="project" value="InterPro"/>
</dbReference>
<reference evidence="7" key="1">
    <citation type="submission" date="2022-08" db="UniProtKB">
        <authorList>
            <consortium name="EnsemblMetazoa"/>
        </authorList>
    </citation>
    <scope>IDENTIFICATION</scope>
    <source>
        <strain evidence="7">Israel</strain>
    </source>
</reference>
<dbReference type="SUPFAM" id="SSF52540">
    <property type="entry name" value="P-loop containing nucleoside triphosphate hydrolases"/>
    <property type="match status" value="1"/>
</dbReference>
<dbReference type="GO" id="GO:0042626">
    <property type="term" value="F:ATPase-coupled transmembrane transporter activity"/>
    <property type="evidence" value="ECO:0007669"/>
    <property type="project" value="TreeGrafter"/>
</dbReference>
<keyword evidence="8" id="KW-1185">Reference proteome</keyword>
<keyword evidence="4" id="KW-0812">Transmembrane</keyword>
<dbReference type="InterPro" id="IPR027417">
    <property type="entry name" value="P-loop_NTPase"/>
</dbReference>
<keyword evidence="5" id="KW-1133">Transmembrane helix</keyword>